<dbReference type="EMBL" id="CADCXU010000409">
    <property type="protein sequence ID" value="CAA9993438.1"/>
    <property type="molecule type" value="Genomic_DNA"/>
</dbReference>
<reference evidence="6 7" key="1">
    <citation type="submission" date="2020-02" db="EMBL/GenBank/DDBJ databases">
        <authorList>
            <person name="Ferguson B K."/>
        </authorList>
    </citation>
    <scope>NUCLEOTIDE SEQUENCE [LARGE SCALE GENOMIC DNA]</scope>
</reference>
<feature type="domain" description="ZMYND11/ZMYD8 MYND zinc finger" evidence="5">
    <location>
        <begin position="1158"/>
        <end position="1181"/>
    </location>
</feature>
<keyword evidence="1" id="KW-0479">Metal-binding</keyword>
<evidence type="ECO:0000256" key="4">
    <source>
        <dbReference type="SAM" id="MobiDB-lite"/>
    </source>
</evidence>
<evidence type="ECO:0000256" key="2">
    <source>
        <dbReference type="ARBA" id="ARBA00022771"/>
    </source>
</evidence>
<dbReference type="Pfam" id="PF24324">
    <property type="entry name" value="MYND_ZMYND11_ZMYD8"/>
    <property type="match status" value="1"/>
</dbReference>
<feature type="compositionally biased region" description="Polar residues" evidence="4">
    <location>
        <begin position="443"/>
        <end position="456"/>
    </location>
</feature>
<feature type="compositionally biased region" description="Basic and acidic residues" evidence="4">
    <location>
        <begin position="17"/>
        <end position="30"/>
    </location>
</feature>
<evidence type="ECO:0000259" key="5">
    <source>
        <dbReference type="Pfam" id="PF24324"/>
    </source>
</evidence>
<dbReference type="AlphaFoldDB" id="A0A6H5FVN1"/>
<keyword evidence="7" id="KW-1185">Reference proteome</keyword>
<feature type="region of interest" description="Disordered" evidence="4">
    <location>
        <begin position="965"/>
        <end position="996"/>
    </location>
</feature>
<dbReference type="PANTHER" id="PTHR46453:SF4">
    <property type="entry name" value="PHD FINGER PROTEIN 24"/>
    <property type="match status" value="1"/>
</dbReference>
<feature type="region of interest" description="Disordered" evidence="4">
    <location>
        <begin position="787"/>
        <end position="952"/>
    </location>
</feature>
<dbReference type="Proteomes" id="UP000479000">
    <property type="component" value="Unassembled WGS sequence"/>
</dbReference>
<feature type="region of interest" description="Disordered" evidence="4">
    <location>
        <begin position="1018"/>
        <end position="1043"/>
    </location>
</feature>
<accession>A0A6H5FVN1</accession>
<dbReference type="InterPro" id="IPR057053">
    <property type="entry name" value="MYND_ZMYND11_ZMYD8"/>
</dbReference>
<feature type="region of interest" description="Disordered" evidence="4">
    <location>
        <begin position="671"/>
        <end position="730"/>
    </location>
</feature>
<sequence>MARLSRFRHQANGPAYAEEKRRKKALPEHRAVPRRLQVAGAQQLHFQFRANVLMSSCFLYSRHMPANIPKKSSKNAKIARGIEEAEEHIKQLKLKYGSFHFAKYRVPYVAKDEEILRKLQLPGEELRPLQMINDKDFRSEVRDMKKKMSLSSIKRKSSEFSPSPGFRSPKEFVFLTTPTGNQCAVVNWSGSESDSSPDKKSECFTSPRLETRPSPPLNRPKMLLDVPPSTASVSLKSKRSSLPKPTALPLSPADNTRDSNSSPPKVVKLSSPKPTRQASSKRHQPQADCPASRRRAPSTRSKLSSLLEKIEMSDKAPVPALPEASHPVPPGIADSATEDVAPKAPEKSFQKVTKEVCRKVPEEKLLDVAGNIPKVVPEEVPEVVPQKLPVDTPQVGTEDGLQEVPEEKPPKATEHVPEKVTENIPQKDVKAVPQKVIGKASQNLSEDFVPNESQLQKAEDASKEAAEFLPQIALLPVTENLAEKIPGKILQKTDLRNGLADNNVDASPNERNLDSAVDVGPSSDDVESGSKNQNEKPPCDFINLNGDISHYLLSVESSCYEIDSADEMEREENAYCKMNYKVESSSKEADVEVSGIADEEPQTSTVSSTSPADLQSVKKLDDDVGNLESEQISANCLQPEVVNQQLHKTDPAEPTHKMDCDISLTSAVTMKEMTDQSIDIPRNPVDSSPSQSASASQNLSRSASESEKAEDSVEDPPDPGNQAMANGVCGSEVLDRELTCVTPLDAKVQSVQVGNNGQPSNLTSRSPMNDHKMESCPDAADVVALKNDTTAETSASADARQLSTSFETFTSPDGKAPFPEEPVTSEGDSEGDGAGTGETLVDSSAGTKIGEDLSESNGLPNGKSVEDNESLSSQLKESEHVPASQASIEDNGENQPTEEQKLDSQASISVAPLSKIETPTLKRKSPPVTRGPGASEPKKSKSGDLDVHPQSDIIIASSMSLINGSSHVEIGQPSDPIVNRKRTRQSSREIEQKKAKDLPKDVAMPIPLIEIKTEPLDYDEVTEDSPPLAKKSSSAEAVRRNSVSAGTRMRLKVKPISSLIEKSVAPPRGPIAAPPALVPLATRNPPRPTTPKHNVGLMFAEFVVFILGPEGRHRLQKNLKEVELTLESNKAKMYEEMKNKIKEDMGSLLVEARRKQWCVKCGSEANFHCCWSYSYCSDRCQINPSAISIPNLALAEPLGFRHSEGLDQFRLSNCKTYPVKLVSQSSTSSSLSSPSSSGGKYFVLQHPVVVFGNLFEGNPWITLKGLFGQAVITHAWRNT</sequence>
<feature type="non-terminal residue" evidence="6">
    <location>
        <position position="1279"/>
    </location>
</feature>
<evidence type="ECO:0000313" key="6">
    <source>
        <dbReference type="EMBL" id="CAA9993438.1"/>
    </source>
</evidence>
<proteinExistence type="predicted"/>
<feature type="compositionally biased region" description="Low complexity" evidence="4">
    <location>
        <begin position="687"/>
        <end position="703"/>
    </location>
</feature>
<gene>
    <name evidence="6" type="ORF">NTEN_LOCUS412</name>
</gene>
<organism evidence="6 7">
    <name type="scientific">Nesidiocoris tenuis</name>
    <dbReference type="NCBI Taxonomy" id="355587"/>
    <lineage>
        <taxon>Eukaryota</taxon>
        <taxon>Metazoa</taxon>
        <taxon>Ecdysozoa</taxon>
        <taxon>Arthropoda</taxon>
        <taxon>Hexapoda</taxon>
        <taxon>Insecta</taxon>
        <taxon>Pterygota</taxon>
        <taxon>Neoptera</taxon>
        <taxon>Paraneoptera</taxon>
        <taxon>Hemiptera</taxon>
        <taxon>Heteroptera</taxon>
        <taxon>Panheteroptera</taxon>
        <taxon>Cimicomorpha</taxon>
        <taxon>Miridae</taxon>
        <taxon>Dicyphina</taxon>
        <taxon>Nesidiocoris</taxon>
    </lineage>
</organism>
<evidence type="ECO:0000313" key="7">
    <source>
        <dbReference type="Proteomes" id="UP000479000"/>
    </source>
</evidence>
<feature type="region of interest" description="Disordered" evidence="4">
    <location>
        <begin position="492"/>
        <end position="538"/>
    </location>
</feature>
<feature type="region of interest" description="Disordered" evidence="4">
    <location>
        <begin position="746"/>
        <end position="774"/>
    </location>
</feature>
<feature type="region of interest" description="Disordered" evidence="4">
    <location>
        <begin position="186"/>
        <end position="351"/>
    </location>
</feature>
<feature type="compositionally biased region" description="Polar residues" evidence="4">
    <location>
        <begin position="1031"/>
        <end position="1043"/>
    </location>
</feature>
<evidence type="ECO:0000256" key="3">
    <source>
        <dbReference type="ARBA" id="ARBA00022833"/>
    </source>
</evidence>
<feature type="compositionally biased region" description="Low complexity" evidence="4">
    <location>
        <begin position="261"/>
        <end position="274"/>
    </location>
</feature>
<feature type="compositionally biased region" description="Basic and acidic residues" evidence="4">
    <location>
        <begin position="405"/>
        <end position="427"/>
    </location>
</feature>
<feature type="compositionally biased region" description="Basic and acidic residues" evidence="4">
    <location>
        <begin position="936"/>
        <end position="949"/>
    </location>
</feature>
<dbReference type="PANTHER" id="PTHR46453">
    <property type="entry name" value="PROTEIN KINASE C-BINDING PROTEIN 1"/>
    <property type="match status" value="1"/>
</dbReference>
<evidence type="ECO:0000256" key="1">
    <source>
        <dbReference type="ARBA" id="ARBA00022723"/>
    </source>
</evidence>
<feature type="compositionally biased region" description="Polar residues" evidence="4">
    <location>
        <begin position="801"/>
        <end position="811"/>
    </location>
</feature>
<dbReference type="GO" id="GO:0005737">
    <property type="term" value="C:cytoplasm"/>
    <property type="evidence" value="ECO:0007669"/>
    <property type="project" value="TreeGrafter"/>
</dbReference>
<feature type="compositionally biased region" description="Polar residues" evidence="4">
    <location>
        <begin position="884"/>
        <end position="908"/>
    </location>
</feature>
<protein>
    <recommendedName>
        <fullName evidence="5">ZMYND11/ZMYD8 MYND zinc finger domain-containing protein</fullName>
    </recommendedName>
</protein>
<feature type="compositionally biased region" description="Basic and acidic residues" evidence="4">
    <location>
        <begin position="986"/>
        <end position="996"/>
    </location>
</feature>
<dbReference type="GO" id="GO:0008270">
    <property type="term" value="F:zinc ion binding"/>
    <property type="evidence" value="ECO:0007669"/>
    <property type="project" value="UniProtKB-KW"/>
</dbReference>
<feature type="region of interest" description="Disordered" evidence="4">
    <location>
        <begin position="383"/>
        <end position="427"/>
    </location>
</feature>
<feature type="compositionally biased region" description="Basic and acidic residues" evidence="4">
    <location>
        <begin position="340"/>
        <end position="351"/>
    </location>
</feature>
<feature type="compositionally biased region" description="Polar residues" evidence="4">
    <location>
        <begin position="749"/>
        <end position="767"/>
    </location>
</feature>
<name>A0A6H5FVN1_9HEMI</name>
<feature type="region of interest" description="Disordered" evidence="4">
    <location>
        <begin position="1"/>
        <end position="30"/>
    </location>
</feature>
<keyword evidence="2" id="KW-0863">Zinc-finger</keyword>
<keyword evidence="3" id="KW-0862">Zinc</keyword>
<dbReference type="GO" id="GO:0005634">
    <property type="term" value="C:nucleus"/>
    <property type="evidence" value="ECO:0007669"/>
    <property type="project" value="TreeGrafter"/>
</dbReference>
<dbReference type="OrthoDB" id="298344at2759"/>
<feature type="region of interest" description="Disordered" evidence="4">
    <location>
        <begin position="443"/>
        <end position="462"/>
    </location>
</feature>
<feature type="compositionally biased region" description="Low complexity" evidence="4">
    <location>
        <begin position="788"/>
        <end position="799"/>
    </location>
</feature>
<dbReference type="GO" id="GO:0003714">
    <property type="term" value="F:transcription corepressor activity"/>
    <property type="evidence" value="ECO:0007669"/>
    <property type="project" value="TreeGrafter"/>
</dbReference>